<dbReference type="Pfam" id="PF14223">
    <property type="entry name" value="Retrotran_gag_2"/>
    <property type="match status" value="1"/>
</dbReference>
<sequence length="1136" mass="130170">MSGEEPAPQMAPVESPQMVSSVKLSILKKGDYTLWSMRMEQYLTNTDYGLWQTAQAILARQRERKAKSILLLAIPDEYQLRFHTIQDAKSLWAAIKSRFSGNVKSKKMQKTVLKQQFKNLFVSNTEGLDKAYDRFKKLISLLEVHGATVSNKDANQKFLRALPSSWNNIALIMRNKEGIDELDIDDLYNNIKVFEADIKGSSGSSSNSLNVAFLSAEDTNNINEVNTANGVSTVAGHSSSGQASSSSYTDDLMFSFFDSQSNSPQLDDKDLEQIDRDDLEEMDLKWQVVMLSMRVKRGHFVRKCRAPRNQENRNGDASQLSAKDKTGIGYGDQLSESDSEVLPSVFDSHSTDGDDNPTNDRFKKCDGYHAVPSPLTGNYMPPLADLSFAGLDDSIYRPTTNKVSASISKGFMLLKVYIAIGCHNSLYAQLQTFKPLSNSLPTQTLIQFTHRSSKPATMFTPTFAKTHNLIAYLEKPTESEGFEQIIDFLYEKSVKYALTKKHKPKRKHTKELEVPPTESQAEHNIPLPSPSHDTLPSGEDSLKLKELIDLCTNLSNKVLDLESEVIDINSTYQEKIKKLESMVLSMLDVNDEELTGVEEVLEVAKAVKLITEVVTTAGVNVNDATVQDTPITVAEATKVIVEFSKPRKRKVKRSERLTDAIMKYQALKRKPLIEAQSRRNMIVYLKNMAGYKMNYFKGMSYDEIRPLFEKHYNYNQAFLNEVNEGIKVPEKEVRQEKEVEVESSKREDESLEQEIAKKQKMEQETEELKKCLQIVLDDDDDVTMMKNFDRDDLESLWKIVRERFEKTKLKNYTDDYLLNTLKIMFEKPNIEANIFLLVEKMYPLTHFTLEQMVNDVRLEVDYESEMSLELLRLVRRQLNEGCVPPMKCLNDSLSVGEILTAKRKGKGKGKSKLAYAPKPKIPLPTKKEHLTKDATCHHYKEVSYWIRNFLVYLAELMKKKNQAGFTSTSVSKNNFIPRDGIYKIDMLNLVPNVNSIYNVSNKRAKHNLDSTYLWKYRLAHKIKKRIKKLQHYGLSKSIDDESYDQCVSCISGKMTRKHFLHQMERYTDLLRLIHTDVCGPFKHVSRQGASYFITFTDDFSRYGYVYLLKHKHEVFETFKVFTNEVENQLKKTIMAL</sequence>
<dbReference type="EMBL" id="BKCJ010010191">
    <property type="protein sequence ID" value="GEU90464.1"/>
    <property type="molecule type" value="Genomic_DNA"/>
</dbReference>
<gene>
    <name evidence="3" type="ORF">Tci_062442</name>
</gene>
<proteinExistence type="predicted"/>
<name>A0A6L2P0V1_TANCI</name>
<keyword evidence="1" id="KW-0175">Coiled coil</keyword>
<dbReference type="AlphaFoldDB" id="A0A6L2P0V1"/>
<feature type="region of interest" description="Disordered" evidence="2">
    <location>
        <begin position="501"/>
        <end position="536"/>
    </location>
</feature>
<dbReference type="InterPro" id="IPR012337">
    <property type="entry name" value="RNaseH-like_sf"/>
</dbReference>
<evidence type="ECO:0000313" key="3">
    <source>
        <dbReference type="EMBL" id="GEU90464.1"/>
    </source>
</evidence>
<reference evidence="3" key="1">
    <citation type="journal article" date="2019" name="Sci. Rep.">
        <title>Draft genome of Tanacetum cinerariifolium, the natural source of mosquito coil.</title>
        <authorList>
            <person name="Yamashiro T."/>
            <person name="Shiraishi A."/>
            <person name="Satake H."/>
            <person name="Nakayama K."/>
        </authorList>
    </citation>
    <scope>NUCLEOTIDE SEQUENCE</scope>
</reference>
<dbReference type="InterPro" id="IPR039537">
    <property type="entry name" value="Retrotran_Ty1/copia-like"/>
</dbReference>
<feature type="region of interest" description="Disordered" evidence="2">
    <location>
        <begin position="304"/>
        <end position="359"/>
    </location>
</feature>
<protein>
    <submittedName>
        <fullName evidence="3">Uncharacterized protein</fullName>
    </submittedName>
</protein>
<organism evidence="3">
    <name type="scientific">Tanacetum cinerariifolium</name>
    <name type="common">Dalmatian daisy</name>
    <name type="synonym">Chrysanthemum cinerariifolium</name>
    <dbReference type="NCBI Taxonomy" id="118510"/>
    <lineage>
        <taxon>Eukaryota</taxon>
        <taxon>Viridiplantae</taxon>
        <taxon>Streptophyta</taxon>
        <taxon>Embryophyta</taxon>
        <taxon>Tracheophyta</taxon>
        <taxon>Spermatophyta</taxon>
        <taxon>Magnoliopsida</taxon>
        <taxon>eudicotyledons</taxon>
        <taxon>Gunneridae</taxon>
        <taxon>Pentapetalae</taxon>
        <taxon>asterids</taxon>
        <taxon>campanulids</taxon>
        <taxon>Asterales</taxon>
        <taxon>Asteraceae</taxon>
        <taxon>Asteroideae</taxon>
        <taxon>Anthemideae</taxon>
        <taxon>Anthemidinae</taxon>
        <taxon>Tanacetum</taxon>
    </lineage>
</organism>
<evidence type="ECO:0000256" key="2">
    <source>
        <dbReference type="SAM" id="MobiDB-lite"/>
    </source>
</evidence>
<feature type="coiled-coil region" evidence="1">
    <location>
        <begin position="734"/>
        <end position="771"/>
    </location>
</feature>
<dbReference type="GO" id="GO:0003676">
    <property type="term" value="F:nucleic acid binding"/>
    <property type="evidence" value="ECO:0007669"/>
    <property type="project" value="InterPro"/>
</dbReference>
<accession>A0A6L2P0V1</accession>
<dbReference type="Gene3D" id="3.30.420.10">
    <property type="entry name" value="Ribonuclease H-like superfamily/Ribonuclease H"/>
    <property type="match status" value="1"/>
</dbReference>
<comment type="caution">
    <text evidence="3">The sequence shown here is derived from an EMBL/GenBank/DDBJ whole genome shotgun (WGS) entry which is preliminary data.</text>
</comment>
<dbReference type="PANTHER" id="PTHR42648">
    <property type="entry name" value="TRANSPOSASE, PUTATIVE-RELATED"/>
    <property type="match status" value="1"/>
</dbReference>
<dbReference type="InterPro" id="IPR036397">
    <property type="entry name" value="RNaseH_sf"/>
</dbReference>
<dbReference type="PANTHER" id="PTHR42648:SF27">
    <property type="entry name" value="RNA-DIRECTED DNA POLYMERASE"/>
    <property type="match status" value="1"/>
</dbReference>
<dbReference type="SUPFAM" id="SSF53098">
    <property type="entry name" value="Ribonuclease H-like"/>
    <property type="match status" value="1"/>
</dbReference>
<evidence type="ECO:0000256" key="1">
    <source>
        <dbReference type="SAM" id="Coils"/>
    </source>
</evidence>